<protein>
    <submittedName>
        <fullName evidence="1">Uncharacterized protein</fullName>
    </submittedName>
</protein>
<organism evidence="1 2">
    <name type="scientific">Vibrio caribbeanicus ATCC BAA-2122</name>
    <dbReference type="NCBI Taxonomy" id="796620"/>
    <lineage>
        <taxon>Bacteria</taxon>
        <taxon>Pseudomonadati</taxon>
        <taxon>Pseudomonadota</taxon>
        <taxon>Gammaproteobacteria</taxon>
        <taxon>Vibrionales</taxon>
        <taxon>Vibrionaceae</taxon>
        <taxon>Vibrio</taxon>
    </lineage>
</organism>
<proteinExistence type="predicted"/>
<keyword evidence="2" id="KW-1185">Reference proteome</keyword>
<accession>E3BEC0</accession>
<reference evidence="1 2" key="1">
    <citation type="journal article" date="2012" name="Int. J. Syst. Evol. Microbiol.">
        <title>Vibrio caribbeanicus sp. nov., isolated from the marine sponge Scleritoderma cyanea.</title>
        <authorList>
            <person name="Hoffmann M."/>
            <person name="Monday S.R."/>
            <person name="Allard M.W."/>
            <person name="Strain E.A."/>
            <person name="Whittaker P."/>
            <person name="Naum M."/>
            <person name="McCarthy P.J."/>
            <person name="Lopez J.V."/>
            <person name="Fischer M."/>
            <person name="Brown E.W."/>
        </authorList>
    </citation>
    <scope>NUCLEOTIDE SEQUENCE [LARGE SCALE GENOMIC DNA]</scope>
    <source>
        <strain evidence="1 2">ATCC BAA-2122</strain>
    </source>
</reference>
<dbReference type="Pfam" id="PF12893">
    <property type="entry name" value="Lumazine_bd_2"/>
    <property type="match status" value="1"/>
</dbReference>
<dbReference type="RefSeq" id="WP_009599209.1">
    <property type="nucleotide sequence ID" value="NZ_AEIU01000002.1"/>
</dbReference>
<dbReference type="OrthoDB" id="6290067at2"/>
<evidence type="ECO:0000313" key="2">
    <source>
        <dbReference type="Proteomes" id="UP000002943"/>
    </source>
</evidence>
<name>E3BEC0_9VIBR</name>
<comment type="caution">
    <text evidence="1">The sequence shown here is derived from an EMBL/GenBank/DDBJ whole genome shotgun (WGS) entry which is preliminary data.</text>
</comment>
<dbReference type="STRING" id="796620.VIBC2010_08318"/>
<dbReference type="Gene3D" id="3.10.450.50">
    <property type="match status" value="1"/>
</dbReference>
<dbReference type="AlphaFoldDB" id="E3BEC0"/>
<gene>
    <name evidence="1" type="ORF">VIBC2010_08318</name>
</gene>
<dbReference type="Proteomes" id="UP000002943">
    <property type="component" value="Unassembled WGS sequence"/>
</dbReference>
<dbReference type="InterPro" id="IPR039437">
    <property type="entry name" value="FrzH/put_lumazine-bd"/>
</dbReference>
<evidence type="ECO:0000313" key="1">
    <source>
        <dbReference type="EMBL" id="EFP98537.1"/>
    </source>
</evidence>
<dbReference type="InterPro" id="IPR032710">
    <property type="entry name" value="NTF2-like_dom_sf"/>
</dbReference>
<dbReference type="SUPFAM" id="SSF54427">
    <property type="entry name" value="NTF2-like"/>
    <property type="match status" value="1"/>
</dbReference>
<dbReference type="EMBL" id="AEIU01000002">
    <property type="protein sequence ID" value="EFP98537.1"/>
    <property type="molecule type" value="Genomic_DNA"/>
</dbReference>
<sequence>MSYNAQEQAVIDTVNYYITGVESKKDAKENIEKAFYSSTNLHSVGADGTLEFLPRDALVQYVTGDMPETIGEILAVEVINDMALVKVRLILKEFDFFDYLTLLKLDSGWKIVSKTFTIIDK</sequence>